<sequence length="536" mass="57349">MSNAHTISGQQFIGGQRRASGEAQLVSLRADNGLPTGHVFFSASHEEAAAAADAAAQAFTAYSQLSVERRADFLEAIADQLDALDEDFFGFAMQETALPLARLGGERARTSGQMRLFATLLRRGDVHGVRIDSALPQRTPVPRPDLRQYRTALGPVAVFGASNFPLAFSTAGGDTAAALAAGCPVVFKAHSGHMITAELTALAIERAREQQQIPAGVFNMIYGDHIGAELVQHPAIQAVGFTGSLRGGRALFDLAQRRAQPIPVFAEMSSINPLIVMPQALARRGQQIARELVASFTLGCGQFCTKPGLIIGQRGEAFSEFVRELSAQVNAAPAQAMLNAGTLANYRRGLAALDEQNGIRHLAGHREERPHLATAQLYQADFDLLLSGNPLLQEEVFGPAAILVEVEDRRQLTAALDSLQGQLTATLLTENEDLADAEPLAQRLAQKAGRVLFNGYPTGVEVCDAMVHGGPYPATSDARGTSVGTLAIERFLRPVCLQNYPPALLPPQLQDSNPLGLLRLVNGIYTREPLRSSAND</sequence>
<evidence type="ECO:0000313" key="4">
    <source>
        <dbReference type="Proteomes" id="UP000317572"/>
    </source>
</evidence>
<reference evidence="3 4" key="1">
    <citation type="submission" date="2018-11" db="EMBL/GenBank/DDBJ databases">
        <title>The first complete genome of Serratia liquefaciens isolated from metalophyte plant revel distinctness adaptive mechanisms in an extreme habitat.</title>
        <authorList>
            <person name="Caneschi W.L."/>
            <person name="Sanchez A.B."/>
            <person name="Felestrino E.B."/>
            <person name="Assis R.A.B."/>
            <person name="Lemes C.G.C."/>
            <person name="Cordeiro I.F."/>
            <person name="Fonseca N.P."/>
            <person name="Villa M."/>
            <person name="Vieira I.T."/>
            <person name="Moraes L.A."/>
            <person name="Kamino L.H.Y."/>
            <person name="do Carmo F."/>
            <person name="Garcia C.M."/>
            <person name="Almeida N.F."/>
            <person name="Silva R.S."/>
            <person name="Ferro J.A."/>
            <person name="Ferro M.I.T."/>
            <person name="Varani A.M."/>
            <person name="Ferreira R.M."/>
            <person name="dos Santos V.L."/>
            <person name="Silva U.C."/>
            <person name="Setubal J.C."/>
            <person name="Moreira L.M."/>
        </authorList>
    </citation>
    <scope>NUCLEOTIDE SEQUENCE [LARGE SCALE GENOMIC DNA]</scope>
    <source>
        <strain evidence="3 4">FG3</strain>
    </source>
</reference>
<dbReference type="RefSeq" id="WP_142815530.1">
    <property type="nucleotide sequence ID" value="NZ_CP033893.1"/>
</dbReference>
<dbReference type="EMBL" id="CP033893">
    <property type="protein sequence ID" value="QDL32811.1"/>
    <property type="molecule type" value="Genomic_DNA"/>
</dbReference>
<feature type="domain" description="Aldehyde dehydrogenase" evidence="2">
    <location>
        <begin position="42"/>
        <end position="462"/>
    </location>
</feature>
<dbReference type="InterPro" id="IPR016162">
    <property type="entry name" value="Ald_DH_N"/>
</dbReference>
<evidence type="ECO:0000256" key="1">
    <source>
        <dbReference type="ARBA" id="ARBA00023002"/>
    </source>
</evidence>
<dbReference type="Gene3D" id="3.40.309.10">
    <property type="entry name" value="Aldehyde Dehydrogenase, Chain A, domain 2"/>
    <property type="match status" value="1"/>
</dbReference>
<evidence type="ECO:0000259" key="2">
    <source>
        <dbReference type="Pfam" id="PF00171"/>
    </source>
</evidence>
<keyword evidence="1" id="KW-0560">Oxidoreductase</keyword>
<accession>A0A515CXC1</accession>
<evidence type="ECO:0000313" key="3">
    <source>
        <dbReference type="EMBL" id="QDL32811.1"/>
    </source>
</evidence>
<dbReference type="SUPFAM" id="SSF53720">
    <property type="entry name" value="ALDH-like"/>
    <property type="match status" value="1"/>
</dbReference>
<proteinExistence type="predicted"/>
<protein>
    <submittedName>
        <fullName evidence="3">Aldehyde dehydrogenase (NADP(+))</fullName>
    </submittedName>
</protein>
<dbReference type="InterPro" id="IPR016163">
    <property type="entry name" value="Ald_DH_C"/>
</dbReference>
<dbReference type="GO" id="GO:0016620">
    <property type="term" value="F:oxidoreductase activity, acting on the aldehyde or oxo group of donors, NAD or NADP as acceptor"/>
    <property type="evidence" value="ECO:0007669"/>
    <property type="project" value="InterPro"/>
</dbReference>
<dbReference type="AlphaFoldDB" id="A0A515CXC1"/>
<dbReference type="InterPro" id="IPR016161">
    <property type="entry name" value="Ald_DH/histidinol_DH"/>
</dbReference>
<dbReference type="InterPro" id="IPR050740">
    <property type="entry name" value="Aldehyde_DH_Superfamily"/>
</dbReference>
<gene>
    <name evidence="3" type="ORF">EGO53_13830</name>
</gene>
<dbReference type="CDD" id="cd07129">
    <property type="entry name" value="ALDH_KGSADH"/>
    <property type="match status" value="1"/>
</dbReference>
<dbReference type="Gene3D" id="3.40.605.10">
    <property type="entry name" value="Aldehyde Dehydrogenase, Chain A, domain 1"/>
    <property type="match status" value="1"/>
</dbReference>
<dbReference type="Proteomes" id="UP000317572">
    <property type="component" value="Chromosome"/>
</dbReference>
<name>A0A515CXC1_SERLI</name>
<dbReference type="PANTHER" id="PTHR43353">
    <property type="entry name" value="SUCCINATE-SEMIALDEHYDE DEHYDROGENASE, MITOCHONDRIAL"/>
    <property type="match status" value="1"/>
</dbReference>
<dbReference type="InterPro" id="IPR015590">
    <property type="entry name" value="Aldehyde_DH_dom"/>
</dbReference>
<dbReference type="PANTHER" id="PTHR43353:SF3">
    <property type="entry name" value="ALDEHYDE DEHYDROGENASE-RELATED"/>
    <property type="match status" value="1"/>
</dbReference>
<dbReference type="Pfam" id="PF00171">
    <property type="entry name" value="Aldedh"/>
    <property type="match status" value="1"/>
</dbReference>
<organism evidence="3 4">
    <name type="scientific">Serratia liquefaciens</name>
    <dbReference type="NCBI Taxonomy" id="614"/>
    <lineage>
        <taxon>Bacteria</taxon>
        <taxon>Pseudomonadati</taxon>
        <taxon>Pseudomonadota</taxon>
        <taxon>Gammaproteobacteria</taxon>
        <taxon>Enterobacterales</taxon>
        <taxon>Yersiniaceae</taxon>
        <taxon>Serratia</taxon>
    </lineage>
</organism>
<dbReference type="InterPro" id="IPR044151">
    <property type="entry name" value="ALDH_KGSADH"/>
</dbReference>
<dbReference type="STRING" id="614.XJ20_14750"/>